<sequence length="231" mass="26161">MRAPRKTDDSPGLMTINPYLRRGPALRPLPLTLRRLAWGKTRAQALKPYTPEAAQSFVDRGRLLTTPEMMQFLIHHDIEPDNSRMKGYYGGPELKQLVKEYGINIYFSTRHVLFAHDLRYFDPRGHPLGAMMRTELARRVRDVPLWIQCTTSASSTKAMVATITRRRMVGAIHGALAKEGYNLAPGKGPDKAVWGTLYLRIWNPVKTSAHSPEPFGTLVAQAIDSNWPRRT</sequence>
<dbReference type="OrthoDB" id="5124663at2759"/>
<gene>
    <name evidence="1" type="ORF">XA68_14449</name>
</gene>
<dbReference type="Proteomes" id="UP000037136">
    <property type="component" value="Unassembled WGS sequence"/>
</dbReference>
<name>A0A2A9P995_OPHUN</name>
<dbReference type="EMBL" id="LAZP02000355">
    <property type="protein sequence ID" value="PFH57878.1"/>
    <property type="molecule type" value="Genomic_DNA"/>
</dbReference>
<keyword evidence="2" id="KW-1185">Reference proteome</keyword>
<reference evidence="1 2" key="1">
    <citation type="journal article" date="2015" name="BMC Genomics">
        <title>Gene expression during zombie ant biting behavior reflects the complexity underlying fungal parasitic behavioral manipulation.</title>
        <authorList>
            <person name="de Bekker C."/>
            <person name="Ohm R.A."/>
            <person name="Loreto R.G."/>
            <person name="Sebastian A."/>
            <person name="Albert I."/>
            <person name="Merrow M."/>
            <person name="Brachmann A."/>
            <person name="Hughes D.P."/>
        </authorList>
    </citation>
    <scope>NUCLEOTIDE SEQUENCE [LARGE SCALE GENOMIC DNA]</scope>
    <source>
        <strain evidence="1 2">SC16a</strain>
    </source>
</reference>
<accession>A0A2A9P995</accession>
<organism evidence="1 2">
    <name type="scientific">Ophiocordyceps unilateralis</name>
    <name type="common">Zombie-ant fungus</name>
    <name type="synonym">Torrubia unilateralis</name>
    <dbReference type="NCBI Taxonomy" id="268505"/>
    <lineage>
        <taxon>Eukaryota</taxon>
        <taxon>Fungi</taxon>
        <taxon>Dikarya</taxon>
        <taxon>Ascomycota</taxon>
        <taxon>Pezizomycotina</taxon>
        <taxon>Sordariomycetes</taxon>
        <taxon>Hypocreomycetidae</taxon>
        <taxon>Hypocreales</taxon>
        <taxon>Ophiocordycipitaceae</taxon>
        <taxon>Ophiocordyceps</taxon>
    </lineage>
</organism>
<comment type="caution">
    <text evidence="1">The sequence shown here is derived from an EMBL/GenBank/DDBJ whole genome shotgun (WGS) entry which is preliminary data.</text>
</comment>
<protein>
    <submittedName>
        <fullName evidence="1">Uncharacterized protein</fullName>
    </submittedName>
</protein>
<dbReference type="AlphaFoldDB" id="A0A2A9P995"/>
<reference evidence="1 2" key="2">
    <citation type="journal article" date="2017" name="Sci. Rep.">
        <title>Ant-infecting Ophiocordyceps genomes reveal a high diversity of potential behavioral manipulation genes and a possible major role for enterotoxins.</title>
        <authorList>
            <person name="de Bekker C."/>
            <person name="Ohm R.A."/>
            <person name="Evans H.C."/>
            <person name="Brachmann A."/>
            <person name="Hughes D.P."/>
        </authorList>
    </citation>
    <scope>NUCLEOTIDE SEQUENCE [LARGE SCALE GENOMIC DNA]</scope>
    <source>
        <strain evidence="1 2">SC16a</strain>
    </source>
</reference>
<proteinExistence type="predicted"/>
<evidence type="ECO:0000313" key="1">
    <source>
        <dbReference type="EMBL" id="PFH57878.1"/>
    </source>
</evidence>
<evidence type="ECO:0000313" key="2">
    <source>
        <dbReference type="Proteomes" id="UP000037136"/>
    </source>
</evidence>